<organism evidence="1 2">
    <name type="scientific">Geomonas terrae</name>
    <dbReference type="NCBI Taxonomy" id="2562681"/>
    <lineage>
        <taxon>Bacteria</taxon>
        <taxon>Pseudomonadati</taxon>
        <taxon>Thermodesulfobacteriota</taxon>
        <taxon>Desulfuromonadia</taxon>
        <taxon>Geobacterales</taxon>
        <taxon>Geobacteraceae</taxon>
        <taxon>Geomonas</taxon>
    </lineage>
</organism>
<comment type="caution">
    <text evidence="1">The sequence shown here is derived from an EMBL/GenBank/DDBJ whole genome shotgun (WGS) entry which is preliminary data.</text>
</comment>
<gene>
    <name evidence="1" type="ORF">E4633_14090</name>
</gene>
<evidence type="ECO:0000313" key="1">
    <source>
        <dbReference type="EMBL" id="TGU71448.1"/>
    </source>
</evidence>
<proteinExistence type="predicted"/>
<evidence type="ECO:0000313" key="2">
    <source>
        <dbReference type="Proteomes" id="UP000306416"/>
    </source>
</evidence>
<dbReference type="SUPFAM" id="SSF54285">
    <property type="entry name" value="MoaD/ThiS"/>
    <property type="match status" value="1"/>
</dbReference>
<protein>
    <submittedName>
        <fullName evidence="1">MoaD/ThiS family protein</fullName>
    </submittedName>
</protein>
<dbReference type="RefSeq" id="WP_135871054.1">
    <property type="nucleotide sequence ID" value="NZ_SRSC01000003.1"/>
</dbReference>
<reference evidence="1 2" key="1">
    <citation type="submission" date="2019-04" db="EMBL/GenBank/DDBJ databases">
        <title>Geobacter oryzae sp. nov., ferric-reducing bacteria isolated from paddy soil.</title>
        <authorList>
            <person name="Xu Z."/>
            <person name="Masuda Y."/>
            <person name="Itoh H."/>
            <person name="Senoo K."/>
        </authorList>
    </citation>
    <scope>NUCLEOTIDE SEQUENCE [LARGE SCALE GENOMIC DNA]</scope>
    <source>
        <strain evidence="1 2">Red111</strain>
    </source>
</reference>
<dbReference type="AlphaFoldDB" id="A0A4S1CDD1"/>
<dbReference type="Proteomes" id="UP000306416">
    <property type="component" value="Unassembled WGS sequence"/>
</dbReference>
<dbReference type="Pfam" id="PF02597">
    <property type="entry name" value="ThiS"/>
    <property type="match status" value="1"/>
</dbReference>
<name>A0A4S1CDD1_9BACT</name>
<dbReference type="EMBL" id="SRSC01000003">
    <property type="protein sequence ID" value="TGU71448.1"/>
    <property type="molecule type" value="Genomic_DNA"/>
</dbReference>
<dbReference type="InterPro" id="IPR003749">
    <property type="entry name" value="ThiS/MoaD-like"/>
</dbReference>
<accession>A0A4S1CDD1</accession>
<sequence length="84" mass="9025">MSTRANTTVRMFGALHTVRKNRGLPSQAEVAVPEGGVSAAAIAHDLDLPMEKVEAVFVNHRVYTLDHKVNPGDSVAFIPTGIPF</sequence>
<dbReference type="InterPro" id="IPR016155">
    <property type="entry name" value="Mopterin_synth/thiamin_S_b"/>
</dbReference>
<keyword evidence="2" id="KW-1185">Reference proteome</keyword>